<protein>
    <recommendedName>
        <fullName evidence="4">Alpha/Beta hydrolase protein</fullName>
    </recommendedName>
</protein>
<dbReference type="Gene3D" id="3.40.50.1820">
    <property type="entry name" value="alpha/beta hydrolase"/>
    <property type="match status" value="1"/>
</dbReference>
<dbReference type="EMBL" id="VDMD01000046">
    <property type="protein sequence ID" value="TRM57530.1"/>
    <property type="molecule type" value="Genomic_DNA"/>
</dbReference>
<evidence type="ECO:0000313" key="2">
    <source>
        <dbReference type="EMBL" id="TRM57530.1"/>
    </source>
</evidence>
<dbReference type="OrthoDB" id="5985073at2759"/>
<comment type="caution">
    <text evidence="2">The sequence shown here is derived from an EMBL/GenBank/DDBJ whole genome shotgun (WGS) entry which is preliminary data.</text>
</comment>
<evidence type="ECO:0008006" key="4">
    <source>
        <dbReference type="Google" id="ProtNLM"/>
    </source>
</evidence>
<name>A0A550BYA0_9AGAR</name>
<sequence length="448" mass="48977">MRSHHSHHAASQFLEAISGLWSLEIRRTTFSSTPTFLSTTMARRAALAAAVLPVLAVAAIDSQWLQSSYSGGENPPGWQEGDAPNQTVYLTGGGGDITGATQLEHCPTIFIGSAAVNGSPDEGWQALPNVTGFDLERLPLKGYGDAVLPYYVERGKDASNIKRVVFAQPGKPRDAWKYVNLIRNSLICAAANDTNPVNMDEILLAAPVWLNDYDAKAGATGPNDVYFKSSRWFEGGMSVGPDDIDISSVTAMDLLVSHFLDTSAYPAVTQLVTAGHSMGGQFTQRYALMRDAQDGDDMMRYWIGNPGSFAWLTDTRPKAINDSCVDSYNSWPYGGQTTDALHPFPTTYQQEFDGKWDDVVERYRGRHMRHAQGLADDGPGDTHCEAQAQGSNHLERGQGFESMLQGMSGGMPGRTTFDYLPDVSHQDYPMMAAVISQYRMFIESNGDD</sequence>
<evidence type="ECO:0000256" key="1">
    <source>
        <dbReference type="SAM" id="MobiDB-lite"/>
    </source>
</evidence>
<feature type="region of interest" description="Disordered" evidence="1">
    <location>
        <begin position="70"/>
        <end position="91"/>
    </location>
</feature>
<reference evidence="2 3" key="1">
    <citation type="journal article" date="2019" name="New Phytol.">
        <title>Comparative genomics reveals unique wood-decay strategies and fruiting body development in the Schizophyllaceae.</title>
        <authorList>
            <person name="Almasi E."/>
            <person name="Sahu N."/>
            <person name="Krizsan K."/>
            <person name="Balint B."/>
            <person name="Kovacs G.M."/>
            <person name="Kiss B."/>
            <person name="Cseklye J."/>
            <person name="Drula E."/>
            <person name="Henrissat B."/>
            <person name="Nagy I."/>
            <person name="Chovatia M."/>
            <person name="Adam C."/>
            <person name="LaButti K."/>
            <person name="Lipzen A."/>
            <person name="Riley R."/>
            <person name="Grigoriev I.V."/>
            <person name="Nagy L.G."/>
        </authorList>
    </citation>
    <scope>NUCLEOTIDE SEQUENCE [LARGE SCALE GENOMIC DNA]</scope>
    <source>
        <strain evidence="2 3">NL-1724</strain>
    </source>
</reference>
<gene>
    <name evidence="2" type="ORF">BD626DRAFT_210822</name>
</gene>
<dbReference type="STRING" id="97359.A0A550BYA0"/>
<dbReference type="PANTHER" id="PTHR35560">
    <property type="entry name" value="BLL0132 PROTEIN"/>
    <property type="match status" value="1"/>
</dbReference>
<accession>A0A550BYA0</accession>
<organism evidence="2 3">
    <name type="scientific">Schizophyllum amplum</name>
    <dbReference type="NCBI Taxonomy" id="97359"/>
    <lineage>
        <taxon>Eukaryota</taxon>
        <taxon>Fungi</taxon>
        <taxon>Dikarya</taxon>
        <taxon>Basidiomycota</taxon>
        <taxon>Agaricomycotina</taxon>
        <taxon>Agaricomycetes</taxon>
        <taxon>Agaricomycetidae</taxon>
        <taxon>Agaricales</taxon>
        <taxon>Schizophyllaceae</taxon>
        <taxon>Schizophyllum</taxon>
    </lineage>
</organism>
<dbReference type="PANTHER" id="PTHR35560:SF3">
    <property type="entry name" value="PEPTIDASE S9 PROLYL OLIGOPEPTIDASE CATALYTIC DOMAIN-CONTAINING PROTEIN"/>
    <property type="match status" value="1"/>
</dbReference>
<proteinExistence type="predicted"/>
<dbReference type="InterPro" id="IPR029058">
    <property type="entry name" value="AB_hydrolase_fold"/>
</dbReference>
<evidence type="ECO:0000313" key="3">
    <source>
        <dbReference type="Proteomes" id="UP000320762"/>
    </source>
</evidence>
<keyword evidence="3" id="KW-1185">Reference proteome</keyword>
<dbReference type="AlphaFoldDB" id="A0A550BYA0"/>
<dbReference type="Proteomes" id="UP000320762">
    <property type="component" value="Unassembled WGS sequence"/>
</dbReference>